<organism evidence="1 2">
    <name type="scientific">Thelohanellus kitauei</name>
    <name type="common">Myxosporean</name>
    <dbReference type="NCBI Taxonomy" id="669202"/>
    <lineage>
        <taxon>Eukaryota</taxon>
        <taxon>Metazoa</taxon>
        <taxon>Cnidaria</taxon>
        <taxon>Myxozoa</taxon>
        <taxon>Myxosporea</taxon>
        <taxon>Bivalvulida</taxon>
        <taxon>Platysporina</taxon>
        <taxon>Myxobolidae</taxon>
        <taxon>Thelohanellus</taxon>
    </lineage>
</organism>
<reference evidence="1 2" key="1">
    <citation type="journal article" date="2014" name="Genome Biol. Evol.">
        <title>The genome of the myxosporean Thelohanellus kitauei shows adaptations to nutrient acquisition within its fish host.</title>
        <authorList>
            <person name="Yang Y."/>
            <person name="Xiong J."/>
            <person name="Zhou Z."/>
            <person name="Huo F."/>
            <person name="Miao W."/>
            <person name="Ran C."/>
            <person name="Liu Y."/>
            <person name="Zhang J."/>
            <person name="Feng J."/>
            <person name="Wang M."/>
            <person name="Wang M."/>
            <person name="Wang L."/>
            <person name="Yao B."/>
        </authorList>
    </citation>
    <scope>NUCLEOTIDE SEQUENCE [LARGE SCALE GENOMIC DNA]</scope>
    <source>
        <strain evidence="1">Wuqing</strain>
    </source>
</reference>
<dbReference type="EMBL" id="JWZT01003130">
    <property type="protein sequence ID" value="KII67595.1"/>
    <property type="molecule type" value="Genomic_DNA"/>
</dbReference>
<keyword evidence="2" id="KW-1185">Reference proteome</keyword>
<sequence length="129" mass="15394">MEEENDIRGRVFELLLFEYPEVVTFNLLFWRCAIDRIVKQNKNLTCSTTSLPKDVFGIAHKMLNDQYDICVKYNNVDNFSKENMIDLIIYELADSILYTILIHLKKSCVSYNIEFYQFLSFERCESMFE</sequence>
<evidence type="ECO:0000313" key="2">
    <source>
        <dbReference type="Proteomes" id="UP000031668"/>
    </source>
</evidence>
<comment type="caution">
    <text evidence="1">The sequence shown here is derived from an EMBL/GenBank/DDBJ whole genome shotgun (WGS) entry which is preliminary data.</text>
</comment>
<dbReference type="AlphaFoldDB" id="A0A0C2MTV1"/>
<evidence type="ECO:0000313" key="1">
    <source>
        <dbReference type="EMBL" id="KII67595.1"/>
    </source>
</evidence>
<accession>A0A0C2MTV1</accession>
<name>A0A0C2MTV1_THEKT</name>
<protein>
    <submittedName>
        <fullName evidence="1">Uncharacterized protein</fullName>
    </submittedName>
</protein>
<proteinExistence type="predicted"/>
<dbReference type="Proteomes" id="UP000031668">
    <property type="component" value="Unassembled WGS sequence"/>
</dbReference>
<gene>
    <name evidence="1" type="ORF">RF11_14329</name>
</gene>